<organism evidence="2 3">
    <name type="scientific">Knipowitschia caucasica</name>
    <name type="common">Caucasian dwarf goby</name>
    <name type="synonym">Pomatoschistus caucasicus</name>
    <dbReference type="NCBI Taxonomy" id="637954"/>
    <lineage>
        <taxon>Eukaryota</taxon>
        <taxon>Metazoa</taxon>
        <taxon>Chordata</taxon>
        <taxon>Craniata</taxon>
        <taxon>Vertebrata</taxon>
        <taxon>Euteleostomi</taxon>
        <taxon>Actinopterygii</taxon>
        <taxon>Neopterygii</taxon>
        <taxon>Teleostei</taxon>
        <taxon>Neoteleostei</taxon>
        <taxon>Acanthomorphata</taxon>
        <taxon>Gobiaria</taxon>
        <taxon>Gobiiformes</taxon>
        <taxon>Gobioidei</taxon>
        <taxon>Gobiidae</taxon>
        <taxon>Gobiinae</taxon>
        <taxon>Knipowitschia</taxon>
    </lineage>
</organism>
<sequence>MLAEDEDGDFLSPSGGAKLASLFGLDHEDSQVNESFQYTAPRQPRKASNAASASQNVAPAPGAPSVLRASAVQAFRL</sequence>
<evidence type="ECO:0000313" key="2">
    <source>
        <dbReference type="EMBL" id="CAL1616970.1"/>
    </source>
</evidence>
<gene>
    <name evidence="2" type="ORF">KC01_LOCUS42666</name>
</gene>
<feature type="region of interest" description="Disordered" evidence="1">
    <location>
        <begin position="38"/>
        <end position="63"/>
    </location>
</feature>
<proteinExistence type="predicted"/>
<keyword evidence="3" id="KW-1185">Reference proteome</keyword>
<dbReference type="AlphaFoldDB" id="A0AAV2MUM1"/>
<dbReference type="PANTHER" id="PTHR44927">
    <property type="entry name" value="FK506-BINDING PROTEIN 15"/>
    <property type="match status" value="1"/>
</dbReference>
<dbReference type="PANTHER" id="PTHR44927:SF1">
    <property type="entry name" value="FK506-BINDING PROTEIN 15"/>
    <property type="match status" value="1"/>
</dbReference>
<evidence type="ECO:0000313" key="3">
    <source>
        <dbReference type="Proteomes" id="UP001497482"/>
    </source>
</evidence>
<feature type="compositionally biased region" description="Low complexity" evidence="1">
    <location>
        <begin position="47"/>
        <end position="60"/>
    </location>
</feature>
<dbReference type="Proteomes" id="UP001497482">
    <property type="component" value="Chromosome 9"/>
</dbReference>
<dbReference type="GO" id="GO:0030426">
    <property type="term" value="C:growth cone"/>
    <property type="evidence" value="ECO:0007669"/>
    <property type="project" value="TreeGrafter"/>
</dbReference>
<accession>A0AAV2MUM1</accession>
<dbReference type="EMBL" id="OZ035831">
    <property type="protein sequence ID" value="CAL1616970.1"/>
    <property type="molecule type" value="Genomic_DNA"/>
</dbReference>
<protein>
    <submittedName>
        <fullName evidence="2">Uncharacterized protein</fullName>
    </submittedName>
</protein>
<name>A0AAV2MUM1_KNICA</name>
<reference evidence="2 3" key="1">
    <citation type="submission" date="2024-04" db="EMBL/GenBank/DDBJ databases">
        <authorList>
            <person name="Waldvogel A.-M."/>
            <person name="Schoenle A."/>
        </authorList>
    </citation>
    <scope>NUCLEOTIDE SEQUENCE [LARGE SCALE GENOMIC DNA]</scope>
</reference>
<evidence type="ECO:0000256" key="1">
    <source>
        <dbReference type="SAM" id="MobiDB-lite"/>
    </source>
</evidence>